<reference evidence="3" key="1">
    <citation type="submission" date="2003-08" db="EMBL/GenBank/DDBJ databases">
        <authorList>
            <person name="Birren B."/>
            <person name="Nusbaum C."/>
            <person name="Abebe A."/>
            <person name="Abouelleil A."/>
            <person name="Adekoya E."/>
            <person name="Ait-zahra M."/>
            <person name="Allen N."/>
            <person name="Allen T."/>
            <person name="An P."/>
            <person name="Anderson M."/>
            <person name="Anderson S."/>
            <person name="Arachchi H."/>
            <person name="Armbruster J."/>
            <person name="Bachantsang P."/>
            <person name="Baldwin J."/>
            <person name="Barry A."/>
            <person name="Bayul T."/>
            <person name="Blitshsteyn B."/>
            <person name="Bloom T."/>
            <person name="Blye J."/>
            <person name="Boguslavskiy L."/>
            <person name="Borowsky M."/>
            <person name="Boukhgalter B."/>
            <person name="Brunache A."/>
            <person name="Butler J."/>
            <person name="Calixte N."/>
            <person name="Calvo S."/>
            <person name="Camarata J."/>
            <person name="Campo K."/>
            <person name="Chang J."/>
            <person name="Cheshatsang Y."/>
            <person name="Citroen M."/>
            <person name="Collymore A."/>
            <person name="Considine T."/>
            <person name="Cook A."/>
            <person name="Cooke P."/>
            <person name="Corum B."/>
            <person name="Cuomo C."/>
            <person name="David R."/>
            <person name="Dawoe T."/>
            <person name="Degray S."/>
            <person name="Dodge S."/>
            <person name="Dooley K."/>
            <person name="Dorje P."/>
            <person name="Dorjee K."/>
            <person name="Dorris L."/>
            <person name="Duffey N."/>
            <person name="Dupes A."/>
            <person name="Elkins T."/>
            <person name="Engels R."/>
            <person name="Erickson J."/>
            <person name="Farina A."/>
            <person name="Faro S."/>
            <person name="Ferreira P."/>
            <person name="Fischer H."/>
            <person name="Fitzgerald M."/>
            <person name="Foley K."/>
            <person name="Gage D."/>
            <person name="Galagan J."/>
            <person name="Gearin G."/>
            <person name="Gnerre S."/>
            <person name="Gnirke A."/>
            <person name="Goyette A."/>
            <person name="Graham J."/>
            <person name="Grandbois E."/>
            <person name="Gyaltsen K."/>
            <person name="Hafez N."/>
            <person name="Hagopian D."/>
            <person name="Hagos B."/>
            <person name="Hall J."/>
            <person name="Hatcher B."/>
            <person name="Heller A."/>
            <person name="Higgins H."/>
            <person name="Honan T."/>
            <person name="Horn A."/>
            <person name="Houde N."/>
            <person name="Hughes L."/>
            <person name="Hulme W."/>
            <person name="Husby E."/>
            <person name="Iliev I."/>
            <person name="Jaffe D."/>
            <person name="Jones C."/>
            <person name="Kamal M."/>
            <person name="Kamat A."/>
            <person name="Kamvysselis M."/>
            <person name="Karlsson E."/>
            <person name="Kells C."/>
            <person name="Kieu A."/>
            <person name="Kisner P."/>
            <person name="Kodira C."/>
            <person name="Kulbokas E."/>
            <person name="Labutti K."/>
            <person name="Lama D."/>
            <person name="Landers T."/>
            <person name="Leger J."/>
            <person name="Levine S."/>
            <person name="Lewis D."/>
            <person name="Lewis T."/>
            <person name="Lindblad-toh K."/>
            <person name="Liu X."/>
            <person name="Lokyitsang T."/>
            <person name="Lokyitsang Y."/>
            <person name="Lucien O."/>
            <person name="Lui A."/>
            <person name="Ma L.J."/>
            <person name="Mabbitt R."/>
            <person name="Macdonald J."/>
            <person name="Maclean C."/>
            <person name="Major J."/>
            <person name="Manning J."/>
            <person name="Marabella R."/>
            <person name="Maru K."/>
            <person name="Matthews C."/>
            <person name="Mauceli E."/>
            <person name="Mccarthy M."/>
            <person name="Mcdonough S."/>
            <person name="Mcghee T."/>
            <person name="Meldrim J."/>
            <person name="Meneus L."/>
            <person name="Mesirov J."/>
            <person name="Mihalev A."/>
            <person name="Mihova T."/>
            <person name="Mikkelsen T."/>
            <person name="Mlenga V."/>
            <person name="Moru K."/>
            <person name="Mozes J."/>
            <person name="Mulrain L."/>
            <person name="Munson G."/>
            <person name="Naylor J."/>
            <person name="Newes C."/>
            <person name="Nguyen C."/>
            <person name="Nguyen N."/>
            <person name="Nguyen T."/>
            <person name="Nicol R."/>
            <person name="Nielsen C."/>
            <person name="Nizzari M."/>
            <person name="Norbu C."/>
            <person name="Norbu N."/>
            <person name="O'donnell P."/>
            <person name="Okoawo O."/>
            <person name="O'leary S."/>
            <person name="Omotosho B."/>
            <person name="O'neill K."/>
            <person name="Osman S."/>
            <person name="Parker S."/>
            <person name="Perrin D."/>
            <person name="Phunkhang P."/>
            <person name="Piqani B."/>
            <person name="Purcell S."/>
            <person name="Rachupka T."/>
            <person name="Ramasamy U."/>
            <person name="Rameau R."/>
            <person name="Ray V."/>
            <person name="Raymond C."/>
            <person name="Retta R."/>
            <person name="Richardson S."/>
            <person name="Rise C."/>
            <person name="Rodriguez J."/>
            <person name="Rogers J."/>
            <person name="Rogov P."/>
            <person name="Rutman M."/>
            <person name="Schupbach R."/>
            <person name="Seaman C."/>
            <person name="Settipalli S."/>
            <person name="Sharpe T."/>
            <person name="Sheridan J."/>
            <person name="Sherpa N."/>
            <person name="Shi J."/>
            <person name="Smirnov S."/>
            <person name="Smith C."/>
            <person name="Sougnez C."/>
            <person name="Spencer B."/>
            <person name="Stalker J."/>
            <person name="Stange-thomann N."/>
            <person name="Stavropoulos S."/>
            <person name="Stetson K."/>
            <person name="Stone C."/>
            <person name="Stone S."/>
            <person name="Stubbs M."/>
            <person name="Talamas J."/>
            <person name="Tchuinga P."/>
            <person name="Tenzing P."/>
            <person name="Tesfaye S."/>
            <person name="Theodore J."/>
            <person name="Thoulutsang Y."/>
            <person name="Topham K."/>
            <person name="Towey S."/>
            <person name="Tsamla T."/>
            <person name="Tsomo N."/>
            <person name="Vallee D."/>
            <person name="Vassiliev H."/>
            <person name="Venkataraman V."/>
            <person name="Vinson J."/>
            <person name="Vo A."/>
            <person name="Wade C."/>
            <person name="Wang S."/>
            <person name="Wangchuk T."/>
            <person name="Wangdi T."/>
            <person name="Whittaker C."/>
            <person name="Wilkinson J."/>
            <person name="Wu Y."/>
            <person name="Wyman D."/>
            <person name="Yadav S."/>
            <person name="Yang S."/>
            <person name="Yang X."/>
            <person name="Yeager S."/>
            <person name="Yee E."/>
            <person name="Young G."/>
            <person name="Zainoun J."/>
            <person name="Zembeck L."/>
            <person name="Zimmer A."/>
            <person name="Zody M."/>
            <person name="Lander E."/>
        </authorList>
    </citation>
    <scope>NUCLEOTIDE SEQUENCE [LARGE SCALE GENOMIC DNA]</scope>
</reference>
<evidence type="ECO:0000256" key="1">
    <source>
        <dbReference type="SAM" id="MobiDB-lite"/>
    </source>
</evidence>
<organism evidence="2 3">
    <name type="scientific">Ciona savignyi</name>
    <name type="common">Pacific transparent sea squirt</name>
    <dbReference type="NCBI Taxonomy" id="51511"/>
    <lineage>
        <taxon>Eukaryota</taxon>
        <taxon>Metazoa</taxon>
        <taxon>Chordata</taxon>
        <taxon>Tunicata</taxon>
        <taxon>Ascidiacea</taxon>
        <taxon>Phlebobranchia</taxon>
        <taxon>Cionidae</taxon>
        <taxon>Ciona</taxon>
    </lineage>
</organism>
<feature type="compositionally biased region" description="Basic and acidic residues" evidence="1">
    <location>
        <begin position="25"/>
        <end position="36"/>
    </location>
</feature>
<name>H2YIU7_CIOSA</name>
<accession>H2YIU7</accession>
<feature type="region of interest" description="Disordered" evidence="1">
    <location>
        <begin position="171"/>
        <end position="255"/>
    </location>
</feature>
<evidence type="ECO:0000313" key="3">
    <source>
        <dbReference type="Proteomes" id="UP000007875"/>
    </source>
</evidence>
<dbReference type="Ensembl" id="ENSCSAVT00000005317.1">
    <property type="protein sequence ID" value="ENSCSAVP00000005246.1"/>
    <property type="gene ID" value="ENSCSAVG00000003126.1"/>
</dbReference>
<reference evidence="2" key="3">
    <citation type="submission" date="2025-09" db="UniProtKB">
        <authorList>
            <consortium name="Ensembl"/>
        </authorList>
    </citation>
    <scope>IDENTIFICATION</scope>
</reference>
<reference evidence="2" key="2">
    <citation type="submission" date="2025-08" db="UniProtKB">
        <authorList>
            <consortium name="Ensembl"/>
        </authorList>
    </citation>
    <scope>IDENTIFICATION</scope>
</reference>
<feature type="compositionally biased region" description="Basic and acidic residues" evidence="1">
    <location>
        <begin position="193"/>
        <end position="206"/>
    </location>
</feature>
<dbReference type="HOGENOM" id="CLU_1092070_0_0_1"/>
<dbReference type="Proteomes" id="UP000007875">
    <property type="component" value="Unassembled WGS sequence"/>
</dbReference>
<keyword evidence="3" id="KW-1185">Reference proteome</keyword>
<protein>
    <submittedName>
        <fullName evidence="2">Uncharacterized protein</fullName>
    </submittedName>
</protein>
<feature type="compositionally biased region" description="Basic and acidic residues" evidence="1">
    <location>
        <begin position="143"/>
        <end position="153"/>
    </location>
</feature>
<feature type="compositionally biased region" description="Pro residues" evidence="1">
    <location>
        <begin position="114"/>
        <end position="127"/>
    </location>
</feature>
<feature type="compositionally biased region" description="Polar residues" evidence="1">
    <location>
        <begin position="45"/>
        <end position="57"/>
    </location>
</feature>
<evidence type="ECO:0000313" key="2">
    <source>
        <dbReference type="Ensembl" id="ENSCSAVP00000005246.1"/>
    </source>
</evidence>
<dbReference type="InParanoid" id="H2YIU7"/>
<feature type="region of interest" description="Disordered" evidence="1">
    <location>
        <begin position="108"/>
        <end position="153"/>
    </location>
</feature>
<sequence length="255" mass="28455">MPPNGNVPIFSHPRLRNYLGSESVIPRESEVHREQPNDDDDDVFSTGTNPPCTLQDSQNRKRAHSAGDMGLLRPPHPAFTHGANYSGINPEICEPLAKKAATRVSYHPTTYNPTYPPSVRPPPPPYPTCYRETPTNIMSTRPKPPENHSRNPDVIDPLAQRKIVQNSIYSTNQSSSHQEIHGVSEPKTGVHVLNREENESTKKSDSTSKGTESSSNPKPEVSNKSSLTKKYNLLSRPHAVKKKVLWNDLDKRTKS</sequence>
<dbReference type="AlphaFoldDB" id="H2YIU7"/>
<feature type="region of interest" description="Disordered" evidence="1">
    <location>
        <begin position="1"/>
        <end position="83"/>
    </location>
</feature>
<proteinExistence type="predicted"/>